<dbReference type="EMBL" id="DS469522">
    <property type="protein sequence ID" value="EDO47127.1"/>
    <property type="molecule type" value="Genomic_DNA"/>
</dbReference>
<proteinExistence type="predicted"/>
<accession>A7RNE4</accession>
<keyword evidence="3" id="KW-1185">Reference proteome</keyword>
<gene>
    <name evidence="2" type="ORF">NEMVEDRAFT_v1g199676</name>
</gene>
<evidence type="ECO:0000313" key="3">
    <source>
        <dbReference type="Proteomes" id="UP000001593"/>
    </source>
</evidence>
<evidence type="ECO:0000259" key="1">
    <source>
        <dbReference type="PROSITE" id="PS50948"/>
    </source>
</evidence>
<name>A7RNE4_NEMVE</name>
<dbReference type="Pfam" id="PF00024">
    <property type="entry name" value="PAN_1"/>
    <property type="match status" value="1"/>
</dbReference>
<dbReference type="Proteomes" id="UP000001593">
    <property type="component" value="Unassembled WGS sequence"/>
</dbReference>
<evidence type="ECO:0000313" key="2">
    <source>
        <dbReference type="EMBL" id="EDO47127.1"/>
    </source>
</evidence>
<dbReference type="PROSITE" id="PS50948">
    <property type="entry name" value="PAN"/>
    <property type="match status" value="1"/>
</dbReference>
<sequence>MALVFLQVMAIIAMLNITLLQFSTVLGLLSMQYAEIGCYGDSGESPRPLSELLHNYRENMTWNDINDVIKKCASLAHARGYKLFGVHNYGECRAGADNADQTYARNGVSVSCLRGVGRADGVLVYRLYETHEKDEGCKSGWHSTTSRCIYLMPNATYPGSTAERCRLLGGTFFLATSSEDFTMADRLIRTLDEKYRLNSTKVIVLGKGAYKGILPLWETYNSTLGPPPLSSGDYVCALNHGALTWYVLACNYQDGSVMCQRERDLPLLNGGFAKAKHDAVVEGSVFAWYFVDDVMRCARECLLVKGCHSFNYEYNPSNAAFGAKCELNDVKLPKAVMKPRDSYNIYERL</sequence>
<feature type="domain" description="Apple" evidence="1">
    <location>
        <begin position="259"/>
        <end position="349"/>
    </location>
</feature>
<dbReference type="AlphaFoldDB" id="A7RNE4"/>
<dbReference type="InterPro" id="IPR003609">
    <property type="entry name" value="Pan_app"/>
</dbReference>
<dbReference type="KEGG" id="nve:5519278"/>
<dbReference type="OMA" id="THICATR"/>
<protein>
    <recommendedName>
        <fullName evidence="1">Apple domain-containing protein</fullName>
    </recommendedName>
</protein>
<organism evidence="2 3">
    <name type="scientific">Nematostella vectensis</name>
    <name type="common">Starlet sea anemone</name>
    <dbReference type="NCBI Taxonomy" id="45351"/>
    <lineage>
        <taxon>Eukaryota</taxon>
        <taxon>Metazoa</taxon>
        <taxon>Cnidaria</taxon>
        <taxon>Anthozoa</taxon>
        <taxon>Hexacorallia</taxon>
        <taxon>Actiniaria</taxon>
        <taxon>Edwardsiidae</taxon>
        <taxon>Nematostella</taxon>
    </lineage>
</organism>
<reference evidence="2 3" key="1">
    <citation type="journal article" date="2007" name="Science">
        <title>Sea anemone genome reveals ancestral eumetazoan gene repertoire and genomic organization.</title>
        <authorList>
            <person name="Putnam N.H."/>
            <person name="Srivastava M."/>
            <person name="Hellsten U."/>
            <person name="Dirks B."/>
            <person name="Chapman J."/>
            <person name="Salamov A."/>
            <person name="Terry A."/>
            <person name="Shapiro H."/>
            <person name="Lindquist E."/>
            <person name="Kapitonov V.V."/>
            <person name="Jurka J."/>
            <person name="Genikhovich G."/>
            <person name="Grigoriev I.V."/>
            <person name="Lucas S.M."/>
            <person name="Steele R.E."/>
            <person name="Finnerty J.R."/>
            <person name="Technau U."/>
            <person name="Martindale M.Q."/>
            <person name="Rokhsar D.S."/>
        </authorList>
    </citation>
    <scope>NUCLEOTIDE SEQUENCE [LARGE SCALE GENOMIC DNA]</scope>
    <source>
        <strain evidence="3">CH2 X CH6</strain>
    </source>
</reference>
<dbReference type="OrthoDB" id="5962626at2759"/>
<dbReference type="InParanoid" id="A7RNE4"/>
<dbReference type="HOGENOM" id="CLU_795247_0_0_1"/>